<gene>
    <name evidence="3" type="ORF">A3A87_01580</name>
</gene>
<dbReference type="PANTHER" id="PTHR48094:SF12">
    <property type="entry name" value="PARKINSON DISEASE PROTEIN 7 HOMOLOG"/>
    <property type="match status" value="1"/>
</dbReference>
<dbReference type="InterPro" id="IPR029062">
    <property type="entry name" value="Class_I_gatase-like"/>
</dbReference>
<dbReference type="InterPro" id="IPR002818">
    <property type="entry name" value="DJ-1/PfpI"/>
</dbReference>
<dbReference type="Proteomes" id="UP000179037">
    <property type="component" value="Unassembled WGS sequence"/>
</dbReference>
<keyword evidence="1" id="KW-0677">Repeat</keyword>
<dbReference type="AlphaFoldDB" id="A0A1F6U3A3"/>
<dbReference type="Gene3D" id="3.40.50.880">
    <property type="match status" value="1"/>
</dbReference>
<proteinExistence type="predicted"/>
<dbReference type="Pfam" id="PF01965">
    <property type="entry name" value="DJ-1_PfpI"/>
    <property type="match status" value="1"/>
</dbReference>
<sequence>MATVLVPLAQGMEELEAVTVVDLLRRAGIEVVTAGLEAGPVKGSRGTVLLPDTTLDTALKREYDMIVLPGGLPGATHLEQDPRIIALVKKMAGDNRFTAAICAAPKVLARAGVLEGKHVTSYPGVLDPTQWPRIQLENRAIVTDGKVITSRGPGTAMDFALELIGSLVGKEKRDQVEAGLQREK</sequence>
<dbReference type="STRING" id="1817768.A3A87_01580"/>
<name>A0A1F6U3A3_9PROT</name>
<organism evidence="3 4">
    <name type="scientific">Candidatus Muproteobacteria bacterium RIFCSPLOWO2_01_FULL_60_18</name>
    <dbReference type="NCBI Taxonomy" id="1817768"/>
    <lineage>
        <taxon>Bacteria</taxon>
        <taxon>Pseudomonadati</taxon>
        <taxon>Pseudomonadota</taxon>
        <taxon>Candidatus Muproteobacteria</taxon>
    </lineage>
</organism>
<dbReference type="PANTHER" id="PTHR48094">
    <property type="entry name" value="PROTEIN/NUCLEIC ACID DEGLYCASE DJ-1-RELATED"/>
    <property type="match status" value="1"/>
</dbReference>
<evidence type="ECO:0000259" key="2">
    <source>
        <dbReference type="Pfam" id="PF01965"/>
    </source>
</evidence>
<comment type="caution">
    <text evidence="3">The sequence shown here is derived from an EMBL/GenBank/DDBJ whole genome shotgun (WGS) entry which is preliminary data.</text>
</comment>
<evidence type="ECO:0000313" key="4">
    <source>
        <dbReference type="Proteomes" id="UP000179037"/>
    </source>
</evidence>
<dbReference type="InterPro" id="IPR050325">
    <property type="entry name" value="Prot/Nucl_acid_deglycase"/>
</dbReference>
<dbReference type="CDD" id="cd03135">
    <property type="entry name" value="GATase1_DJ-1"/>
    <property type="match status" value="1"/>
</dbReference>
<dbReference type="EMBL" id="MFTC01000031">
    <property type="protein sequence ID" value="OGI51854.1"/>
    <property type="molecule type" value="Genomic_DNA"/>
</dbReference>
<evidence type="ECO:0000313" key="3">
    <source>
        <dbReference type="EMBL" id="OGI51854.1"/>
    </source>
</evidence>
<dbReference type="SUPFAM" id="SSF52317">
    <property type="entry name" value="Class I glutamine amidotransferase-like"/>
    <property type="match status" value="1"/>
</dbReference>
<dbReference type="GO" id="GO:0005737">
    <property type="term" value="C:cytoplasm"/>
    <property type="evidence" value="ECO:0007669"/>
    <property type="project" value="UniProtKB-ARBA"/>
</dbReference>
<dbReference type="InterPro" id="IPR006287">
    <property type="entry name" value="DJ-1"/>
</dbReference>
<reference evidence="3 4" key="1">
    <citation type="journal article" date="2016" name="Nat. Commun.">
        <title>Thousands of microbial genomes shed light on interconnected biogeochemical processes in an aquifer system.</title>
        <authorList>
            <person name="Anantharaman K."/>
            <person name="Brown C.T."/>
            <person name="Hug L.A."/>
            <person name="Sharon I."/>
            <person name="Castelle C.J."/>
            <person name="Probst A.J."/>
            <person name="Thomas B.C."/>
            <person name="Singh A."/>
            <person name="Wilkins M.J."/>
            <person name="Karaoz U."/>
            <person name="Brodie E.L."/>
            <person name="Williams K.H."/>
            <person name="Hubbard S.S."/>
            <person name="Banfield J.F."/>
        </authorList>
    </citation>
    <scope>NUCLEOTIDE SEQUENCE [LARGE SCALE GENOMIC DNA]</scope>
</reference>
<evidence type="ECO:0000256" key="1">
    <source>
        <dbReference type="ARBA" id="ARBA00022737"/>
    </source>
</evidence>
<dbReference type="FunFam" id="3.40.50.880:FF:000015">
    <property type="entry name" value="Protein DJ-1 homolog C"/>
    <property type="match status" value="1"/>
</dbReference>
<protein>
    <submittedName>
        <fullName evidence="3">4-methyl-5(B-hydroxyethyl)-thiazole monophosphate biosynthesis protein</fullName>
    </submittedName>
</protein>
<accession>A0A1F6U3A3</accession>
<dbReference type="NCBIfam" id="TIGR01383">
    <property type="entry name" value="not_thiJ"/>
    <property type="match status" value="1"/>
</dbReference>
<feature type="domain" description="DJ-1/PfpI" evidence="2">
    <location>
        <begin position="3"/>
        <end position="164"/>
    </location>
</feature>